<reference evidence="9 10" key="1">
    <citation type="submission" date="2024-05" db="EMBL/GenBank/DDBJ databases">
        <title>Neorhizobium sp. Rsf11, a plant growth promoting and heavy metal resistant PAH-degrader.</title>
        <authorList>
            <person name="Golubev S.N."/>
            <person name="Muratova A.Y."/>
            <person name="Markelova M.I."/>
        </authorList>
    </citation>
    <scope>NUCLEOTIDE SEQUENCE [LARGE SCALE GENOMIC DNA]</scope>
    <source>
        <strain evidence="9 10">Rsf11</strain>
    </source>
</reference>
<keyword evidence="5" id="KW-0560">Oxidoreductase</keyword>
<dbReference type="PANTHER" id="PTHR43884">
    <property type="entry name" value="ACYL-COA DEHYDROGENASE"/>
    <property type="match status" value="1"/>
</dbReference>
<keyword evidence="10" id="KW-1185">Reference proteome</keyword>
<evidence type="ECO:0000256" key="4">
    <source>
        <dbReference type="ARBA" id="ARBA00022827"/>
    </source>
</evidence>
<comment type="cofactor">
    <cofactor evidence="1 5">
        <name>FAD</name>
        <dbReference type="ChEBI" id="CHEBI:57692"/>
    </cofactor>
</comment>
<dbReference type="InterPro" id="IPR006089">
    <property type="entry name" value="Acyl-CoA_DH_CS"/>
</dbReference>
<dbReference type="Pfam" id="PF00441">
    <property type="entry name" value="Acyl-CoA_dh_1"/>
    <property type="match status" value="1"/>
</dbReference>
<dbReference type="PROSITE" id="PS00072">
    <property type="entry name" value="ACYL_COA_DH_1"/>
    <property type="match status" value="1"/>
</dbReference>
<dbReference type="InterPro" id="IPR009100">
    <property type="entry name" value="AcylCoA_DH/oxidase_NM_dom_sf"/>
</dbReference>
<evidence type="ECO:0000313" key="10">
    <source>
        <dbReference type="Proteomes" id="UP001496627"/>
    </source>
</evidence>
<dbReference type="InterPro" id="IPR046373">
    <property type="entry name" value="Acyl-CoA_Oxase/DH_mid-dom_sf"/>
</dbReference>
<dbReference type="Pfam" id="PF02770">
    <property type="entry name" value="Acyl-CoA_dh_M"/>
    <property type="match status" value="1"/>
</dbReference>
<feature type="domain" description="Acyl-CoA dehydrogenase/oxidase C-terminal" evidence="6">
    <location>
        <begin position="239"/>
        <end position="389"/>
    </location>
</feature>
<comment type="similarity">
    <text evidence="2 5">Belongs to the acyl-CoA dehydrogenase family.</text>
</comment>
<evidence type="ECO:0000259" key="7">
    <source>
        <dbReference type="Pfam" id="PF02770"/>
    </source>
</evidence>
<sequence>MAAPTTLKGPTRDFLGWPFFDDSHKALAEKLDAFAASGALSHIDHSDTDGACRAIVKALGEAGLLDAATGAGGSQPIDSRAACLTRETLAWHDGLADFAFAMQGLGTGAIGLSGTEDLRRTILPKAQSGEWISAFALSEKEAGSDVAAMACSARKDGDHYVLDGEKTWISNGGIADVYTVFVRTGEAPGTRGISAFVVFADDPGFSIAERIDVLAPHPLATIRFENCRIPASRMLGSPGEGFKIAMRTLDIFRASVAAAALGFAKRALDEAVAYAKARPMFGNHLSDLQLTQAAFGDMAAEIDAGALLTYRAAWRRDVQGLPTTKEAAMAKMVATENAQKVIDRAVQIFGGRGVKSGEITESLYREIRALRIYEGATEVQKLIIARELLKA</sequence>
<dbReference type="InterPro" id="IPR036250">
    <property type="entry name" value="AcylCo_DH-like_C"/>
</dbReference>
<evidence type="ECO:0000259" key="6">
    <source>
        <dbReference type="Pfam" id="PF00441"/>
    </source>
</evidence>
<evidence type="ECO:0000313" key="9">
    <source>
        <dbReference type="EMBL" id="MEQ1407484.1"/>
    </source>
</evidence>
<dbReference type="PANTHER" id="PTHR43884:SF22">
    <property type="entry name" value="BLR3437 PROTEIN"/>
    <property type="match status" value="1"/>
</dbReference>
<keyword evidence="4 5" id="KW-0274">FAD</keyword>
<evidence type="ECO:0000256" key="2">
    <source>
        <dbReference type="ARBA" id="ARBA00009347"/>
    </source>
</evidence>
<dbReference type="EMBL" id="JBEAAL010000018">
    <property type="protein sequence ID" value="MEQ1407484.1"/>
    <property type="molecule type" value="Genomic_DNA"/>
</dbReference>
<evidence type="ECO:0000256" key="3">
    <source>
        <dbReference type="ARBA" id="ARBA00022630"/>
    </source>
</evidence>
<feature type="domain" description="Acyl-CoA dehydrogenase/oxidase N-terminal" evidence="8">
    <location>
        <begin position="22"/>
        <end position="130"/>
    </location>
</feature>
<dbReference type="Proteomes" id="UP001496627">
    <property type="component" value="Unassembled WGS sequence"/>
</dbReference>
<gene>
    <name evidence="9" type="ORF">ABK249_21415</name>
</gene>
<dbReference type="InterPro" id="IPR013786">
    <property type="entry name" value="AcylCoA_DH/ox_N"/>
</dbReference>
<comment type="caution">
    <text evidence="9">The sequence shown here is derived from an EMBL/GenBank/DDBJ whole genome shotgun (WGS) entry which is preliminary data.</text>
</comment>
<evidence type="ECO:0000259" key="8">
    <source>
        <dbReference type="Pfam" id="PF02771"/>
    </source>
</evidence>
<evidence type="ECO:0000256" key="5">
    <source>
        <dbReference type="RuleBase" id="RU362125"/>
    </source>
</evidence>
<organism evidence="9 10">
    <name type="scientific">Neorhizobium phenanthreniclasticum</name>
    <dbReference type="NCBI Taxonomy" id="3157917"/>
    <lineage>
        <taxon>Bacteria</taxon>
        <taxon>Pseudomonadati</taxon>
        <taxon>Pseudomonadota</taxon>
        <taxon>Alphaproteobacteria</taxon>
        <taxon>Hyphomicrobiales</taxon>
        <taxon>Rhizobiaceae</taxon>
        <taxon>Rhizobium/Agrobacterium group</taxon>
        <taxon>Neorhizobium</taxon>
    </lineage>
</organism>
<feature type="domain" description="Acyl-CoA oxidase/dehydrogenase middle" evidence="7">
    <location>
        <begin position="134"/>
        <end position="227"/>
    </location>
</feature>
<keyword evidence="3 5" id="KW-0285">Flavoprotein</keyword>
<dbReference type="SUPFAM" id="SSF56645">
    <property type="entry name" value="Acyl-CoA dehydrogenase NM domain-like"/>
    <property type="match status" value="1"/>
</dbReference>
<dbReference type="InterPro" id="IPR009075">
    <property type="entry name" value="AcylCo_DH/oxidase_C"/>
</dbReference>
<protein>
    <submittedName>
        <fullName evidence="9">Acyl-CoA dehydrogenase family protein</fullName>
    </submittedName>
</protein>
<dbReference type="SUPFAM" id="SSF47203">
    <property type="entry name" value="Acyl-CoA dehydrogenase C-terminal domain-like"/>
    <property type="match status" value="1"/>
</dbReference>
<dbReference type="Gene3D" id="1.10.540.10">
    <property type="entry name" value="Acyl-CoA dehydrogenase/oxidase, N-terminal domain"/>
    <property type="match status" value="1"/>
</dbReference>
<dbReference type="Gene3D" id="1.20.140.10">
    <property type="entry name" value="Butyryl-CoA Dehydrogenase, subunit A, domain 3"/>
    <property type="match status" value="1"/>
</dbReference>
<proteinExistence type="inferred from homology"/>
<dbReference type="InterPro" id="IPR037069">
    <property type="entry name" value="AcylCoA_DH/ox_N_sf"/>
</dbReference>
<dbReference type="Gene3D" id="2.40.110.10">
    <property type="entry name" value="Butyryl-CoA Dehydrogenase, subunit A, domain 2"/>
    <property type="match status" value="1"/>
</dbReference>
<evidence type="ECO:0000256" key="1">
    <source>
        <dbReference type="ARBA" id="ARBA00001974"/>
    </source>
</evidence>
<accession>A0ABV0M6H2</accession>
<dbReference type="RefSeq" id="WP_348863930.1">
    <property type="nucleotide sequence ID" value="NZ_JBEAAL010000018.1"/>
</dbReference>
<dbReference type="Pfam" id="PF02771">
    <property type="entry name" value="Acyl-CoA_dh_N"/>
    <property type="match status" value="1"/>
</dbReference>
<name>A0ABV0M6H2_9HYPH</name>
<dbReference type="InterPro" id="IPR006091">
    <property type="entry name" value="Acyl-CoA_Oxase/DH_mid-dom"/>
</dbReference>